<name>A0A9W9YRE9_9CNID</name>
<sequence>MNFVIIWLVACMIPHLVFSANKSTQSPVCAASGVPGVPGVPGLNGRDGAKGDQGSVGARGQMGPKGPEGSKGDQGAQAFQRNWKQCAWKNLNDGRDYGLIKDCVFVKHAHNTALKVEFNGDSRIAGCLNCCKRWYFTFNGVECHGPLVIDGLNHIDNNHGRTDTNIHRTTQIGGYCQGIPKGTVRVGINVGDCAGKKSGSDAYTGWNSVTRIMIEEVPPPQK</sequence>
<feature type="region of interest" description="Disordered" evidence="1">
    <location>
        <begin position="40"/>
        <end position="75"/>
    </location>
</feature>
<keyword evidence="2" id="KW-0732">Signal</keyword>
<keyword evidence="5" id="KW-1185">Reference proteome</keyword>
<evidence type="ECO:0000313" key="5">
    <source>
        <dbReference type="Proteomes" id="UP001163046"/>
    </source>
</evidence>
<evidence type="ECO:0000313" key="4">
    <source>
        <dbReference type="EMBL" id="KAJ7364957.1"/>
    </source>
</evidence>
<dbReference type="InterPro" id="IPR057873">
    <property type="entry name" value="CTHRC1_C"/>
</dbReference>
<dbReference type="Pfam" id="PF01391">
    <property type="entry name" value="Collagen"/>
    <property type="match status" value="1"/>
</dbReference>
<dbReference type="OrthoDB" id="5977433at2759"/>
<dbReference type="Proteomes" id="UP001163046">
    <property type="component" value="Unassembled WGS sequence"/>
</dbReference>
<feature type="signal peptide" evidence="2">
    <location>
        <begin position="1"/>
        <end position="19"/>
    </location>
</feature>
<dbReference type="AlphaFoldDB" id="A0A9W9YRE9"/>
<organism evidence="4 5">
    <name type="scientific">Desmophyllum pertusum</name>
    <dbReference type="NCBI Taxonomy" id="174260"/>
    <lineage>
        <taxon>Eukaryota</taxon>
        <taxon>Metazoa</taxon>
        <taxon>Cnidaria</taxon>
        <taxon>Anthozoa</taxon>
        <taxon>Hexacorallia</taxon>
        <taxon>Scleractinia</taxon>
        <taxon>Caryophylliina</taxon>
        <taxon>Caryophylliidae</taxon>
        <taxon>Desmophyllum</taxon>
    </lineage>
</organism>
<accession>A0A9W9YRE9</accession>
<protein>
    <recommendedName>
        <fullName evidence="3">CTHRC1 C-terminal domain-containing protein</fullName>
    </recommendedName>
</protein>
<evidence type="ECO:0000256" key="2">
    <source>
        <dbReference type="SAM" id="SignalP"/>
    </source>
</evidence>
<comment type="caution">
    <text evidence="4">The sequence shown here is derived from an EMBL/GenBank/DDBJ whole genome shotgun (WGS) entry which is preliminary data.</text>
</comment>
<dbReference type="EMBL" id="MU827304">
    <property type="protein sequence ID" value="KAJ7364957.1"/>
    <property type="molecule type" value="Genomic_DNA"/>
</dbReference>
<evidence type="ECO:0000256" key="1">
    <source>
        <dbReference type="SAM" id="MobiDB-lite"/>
    </source>
</evidence>
<evidence type="ECO:0000259" key="3">
    <source>
        <dbReference type="Pfam" id="PF25815"/>
    </source>
</evidence>
<feature type="domain" description="CTHRC1 C-terminal" evidence="3">
    <location>
        <begin position="79"/>
        <end position="214"/>
    </location>
</feature>
<gene>
    <name evidence="4" type="ORF">OS493_007590</name>
</gene>
<dbReference type="InterPro" id="IPR008160">
    <property type="entry name" value="Collagen"/>
</dbReference>
<reference evidence="4" key="1">
    <citation type="submission" date="2023-01" db="EMBL/GenBank/DDBJ databases">
        <title>Genome assembly of the deep-sea coral Lophelia pertusa.</title>
        <authorList>
            <person name="Herrera S."/>
            <person name="Cordes E."/>
        </authorList>
    </citation>
    <scope>NUCLEOTIDE SEQUENCE</scope>
    <source>
        <strain evidence="4">USNM1676648</strain>
        <tissue evidence="4">Polyp</tissue>
    </source>
</reference>
<feature type="chain" id="PRO_5040960733" description="CTHRC1 C-terminal domain-containing protein" evidence="2">
    <location>
        <begin position="20"/>
        <end position="222"/>
    </location>
</feature>
<proteinExistence type="predicted"/>
<dbReference type="Pfam" id="PF25815">
    <property type="entry name" value="CTHRC1_C"/>
    <property type="match status" value="1"/>
</dbReference>